<keyword evidence="2" id="KW-1003">Cell membrane</keyword>
<feature type="domain" description="MrpA C-terminal/MbhD" evidence="7">
    <location>
        <begin position="12"/>
        <end position="75"/>
    </location>
</feature>
<keyword evidence="5 6" id="KW-0472">Membrane</keyword>
<evidence type="ECO:0000256" key="3">
    <source>
        <dbReference type="ARBA" id="ARBA00022692"/>
    </source>
</evidence>
<dbReference type="Pfam" id="PF13244">
    <property type="entry name" value="MbhD"/>
    <property type="match status" value="1"/>
</dbReference>
<evidence type="ECO:0000313" key="9">
    <source>
        <dbReference type="Proteomes" id="UP000182740"/>
    </source>
</evidence>
<dbReference type="STRING" id="546364.SAMN04489730_5137"/>
<feature type="transmembrane region" description="Helical" evidence="6">
    <location>
        <begin position="6"/>
        <end position="23"/>
    </location>
</feature>
<keyword evidence="4 6" id="KW-1133">Transmembrane helix</keyword>
<dbReference type="InterPro" id="IPR025383">
    <property type="entry name" value="MrpA_C/MbhD"/>
</dbReference>
<feature type="transmembrane region" description="Helical" evidence="6">
    <location>
        <begin position="53"/>
        <end position="72"/>
    </location>
</feature>
<gene>
    <name evidence="8" type="ORF">SAMN04489730_5137</name>
</gene>
<organism evidence="8 9">
    <name type="scientific">Amycolatopsis australiensis</name>
    <dbReference type="NCBI Taxonomy" id="546364"/>
    <lineage>
        <taxon>Bacteria</taxon>
        <taxon>Bacillati</taxon>
        <taxon>Actinomycetota</taxon>
        <taxon>Actinomycetes</taxon>
        <taxon>Pseudonocardiales</taxon>
        <taxon>Pseudonocardiaceae</taxon>
        <taxon>Amycolatopsis</taxon>
    </lineage>
</organism>
<evidence type="ECO:0000256" key="6">
    <source>
        <dbReference type="SAM" id="Phobius"/>
    </source>
</evidence>
<comment type="subcellular location">
    <subcellularLocation>
        <location evidence="1">Cell membrane</location>
        <topology evidence="1">Multi-pass membrane protein</topology>
    </subcellularLocation>
</comment>
<feature type="transmembrane region" description="Helical" evidence="6">
    <location>
        <begin position="30"/>
        <end position="47"/>
    </location>
</feature>
<evidence type="ECO:0000313" key="8">
    <source>
        <dbReference type="EMBL" id="SFW81222.1"/>
    </source>
</evidence>
<dbReference type="AlphaFoldDB" id="A0A1K1SA93"/>
<reference evidence="9" key="1">
    <citation type="submission" date="2016-11" db="EMBL/GenBank/DDBJ databases">
        <authorList>
            <person name="Varghese N."/>
            <person name="Submissions S."/>
        </authorList>
    </citation>
    <scope>NUCLEOTIDE SEQUENCE [LARGE SCALE GENOMIC DNA]</scope>
    <source>
        <strain evidence="9">DSM 44671</strain>
    </source>
</reference>
<evidence type="ECO:0000259" key="7">
    <source>
        <dbReference type="Pfam" id="PF13244"/>
    </source>
</evidence>
<dbReference type="RefSeq" id="WP_072478656.1">
    <property type="nucleotide sequence ID" value="NZ_FPJG01000006.1"/>
</dbReference>
<proteinExistence type="predicted"/>
<accession>A0A1K1SA93</accession>
<dbReference type="OrthoDB" id="4337946at2"/>
<evidence type="ECO:0000256" key="2">
    <source>
        <dbReference type="ARBA" id="ARBA00022475"/>
    </source>
</evidence>
<evidence type="ECO:0000256" key="1">
    <source>
        <dbReference type="ARBA" id="ARBA00004651"/>
    </source>
</evidence>
<dbReference type="GO" id="GO:0005886">
    <property type="term" value="C:plasma membrane"/>
    <property type="evidence" value="ECO:0007669"/>
    <property type="project" value="UniProtKB-SubCell"/>
</dbReference>
<dbReference type="EMBL" id="FPJG01000006">
    <property type="protein sequence ID" value="SFW81222.1"/>
    <property type="molecule type" value="Genomic_DNA"/>
</dbReference>
<keyword evidence="9" id="KW-1185">Reference proteome</keyword>
<evidence type="ECO:0000256" key="5">
    <source>
        <dbReference type="ARBA" id="ARBA00023136"/>
    </source>
</evidence>
<name>A0A1K1SA93_9PSEU</name>
<protein>
    <submittedName>
        <fullName evidence="8">Uncharacterized MnhB-related membrane protein</fullName>
    </submittedName>
</protein>
<dbReference type="Proteomes" id="UP000182740">
    <property type="component" value="Unassembled WGS sequence"/>
</dbReference>
<sequence length="78" mass="8064">MTTVLQLVALAFVAVAGFAVVATSDPRRQAITLSVFSLCLALLFVTLQAPDVALSELAVGSAVVPLIVLLTIRKVGGR</sequence>
<evidence type="ECO:0000256" key="4">
    <source>
        <dbReference type="ARBA" id="ARBA00022989"/>
    </source>
</evidence>
<keyword evidence="3 6" id="KW-0812">Transmembrane</keyword>